<keyword evidence="1" id="KW-1133">Transmembrane helix</keyword>
<reference evidence="3" key="1">
    <citation type="submission" date="2003-06" db="EMBL/GenBank/DDBJ databases">
        <title>The complete genome sequence of Haemophilus ducreyi.</title>
        <authorList>
            <person name="Munson R.S. Jr."/>
            <person name="Ray W.C."/>
            <person name="Mahairas G."/>
            <person name="Sabo P."/>
            <person name="Mungur R."/>
            <person name="Johnson L."/>
            <person name="Nguyen D."/>
            <person name="Wang J."/>
            <person name="Forst C."/>
            <person name="Hood L."/>
        </authorList>
    </citation>
    <scope>NUCLEOTIDE SEQUENCE [LARGE SCALE GENOMIC DNA]</scope>
    <source>
        <strain evidence="3">35000HP / ATCC 700724</strain>
    </source>
</reference>
<evidence type="ECO:0000313" key="2">
    <source>
        <dbReference type="EMBL" id="AAP95381.1"/>
    </source>
</evidence>
<evidence type="ECO:0000313" key="3">
    <source>
        <dbReference type="Proteomes" id="UP000001022"/>
    </source>
</evidence>
<feature type="transmembrane region" description="Helical" evidence="1">
    <location>
        <begin position="6"/>
        <end position="28"/>
    </location>
</feature>
<sequence>MLCSNQLSYVAYIITFTILAYEAYYAYFIASRQTLFAKNFTFLIICLDIKHHPQEATKNYLITVI</sequence>
<organism evidence="2 3">
    <name type="scientific">Haemophilus ducreyi (strain 35000HP / ATCC 700724)</name>
    <dbReference type="NCBI Taxonomy" id="233412"/>
    <lineage>
        <taxon>Bacteria</taxon>
        <taxon>Pseudomonadati</taxon>
        <taxon>Pseudomonadota</taxon>
        <taxon>Gammaproteobacteria</taxon>
        <taxon>Pasteurellales</taxon>
        <taxon>Pasteurellaceae</taxon>
        <taxon>Haemophilus</taxon>
    </lineage>
</organism>
<evidence type="ECO:0000256" key="1">
    <source>
        <dbReference type="SAM" id="Phobius"/>
    </source>
</evidence>
<dbReference type="HOGENOM" id="CLU_2843720_0_0_6"/>
<dbReference type="AlphaFoldDB" id="Q7VNS1"/>
<protein>
    <submittedName>
        <fullName evidence="2">Uncharacterized protein</fullName>
    </submittedName>
</protein>
<keyword evidence="1" id="KW-0812">Transmembrane</keyword>
<proteinExistence type="predicted"/>
<dbReference type="KEGG" id="hdu:HD_0416"/>
<keyword evidence="3" id="KW-1185">Reference proteome</keyword>
<dbReference type="EMBL" id="AE017143">
    <property type="protein sequence ID" value="AAP95381.1"/>
    <property type="molecule type" value="Genomic_DNA"/>
</dbReference>
<keyword evidence="1" id="KW-0472">Membrane</keyword>
<dbReference type="Proteomes" id="UP000001022">
    <property type="component" value="Chromosome"/>
</dbReference>
<gene>
    <name evidence="2" type="ordered locus">HD_0416</name>
</gene>
<accession>Q7VNS1</accession>
<name>Q7VNS1_HAEDU</name>